<evidence type="ECO:0000313" key="1">
    <source>
        <dbReference type="EMBL" id="TFK66405.1"/>
    </source>
</evidence>
<reference evidence="1 2" key="1">
    <citation type="journal article" date="2019" name="Nat. Ecol. Evol.">
        <title>Megaphylogeny resolves global patterns of mushroom evolution.</title>
        <authorList>
            <person name="Varga T."/>
            <person name="Krizsan K."/>
            <person name="Foldi C."/>
            <person name="Dima B."/>
            <person name="Sanchez-Garcia M."/>
            <person name="Sanchez-Ramirez S."/>
            <person name="Szollosi G.J."/>
            <person name="Szarkandi J.G."/>
            <person name="Papp V."/>
            <person name="Albert L."/>
            <person name="Andreopoulos W."/>
            <person name="Angelini C."/>
            <person name="Antonin V."/>
            <person name="Barry K.W."/>
            <person name="Bougher N.L."/>
            <person name="Buchanan P."/>
            <person name="Buyck B."/>
            <person name="Bense V."/>
            <person name="Catcheside P."/>
            <person name="Chovatia M."/>
            <person name="Cooper J."/>
            <person name="Damon W."/>
            <person name="Desjardin D."/>
            <person name="Finy P."/>
            <person name="Geml J."/>
            <person name="Haridas S."/>
            <person name="Hughes K."/>
            <person name="Justo A."/>
            <person name="Karasinski D."/>
            <person name="Kautmanova I."/>
            <person name="Kiss B."/>
            <person name="Kocsube S."/>
            <person name="Kotiranta H."/>
            <person name="LaButti K.M."/>
            <person name="Lechner B.E."/>
            <person name="Liimatainen K."/>
            <person name="Lipzen A."/>
            <person name="Lukacs Z."/>
            <person name="Mihaltcheva S."/>
            <person name="Morgado L.N."/>
            <person name="Niskanen T."/>
            <person name="Noordeloos M.E."/>
            <person name="Ohm R.A."/>
            <person name="Ortiz-Santana B."/>
            <person name="Ovrebo C."/>
            <person name="Racz N."/>
            <person name="Riley R."/>
            <person name="Savchenko A."/>
            <person name="Shiryaev A."/>
            <person name="Soop K."/>
            <person name="Spirin V."/>
            <person name="Szebenyi C."/>
            <person name="Tomsovsky M."/>
            <person name="Tulloss R.E."/>
            <person name="Uehling J."/>
            <person name="Grigoriev I.V."/>
            <person name="Vagvolgyi C."/>
            <person name="Papp T."/>
            <person name="Martin F.M."/>
            <person name="Miettinen O."/>
            <person name="Hibbett D.S."/>
            <person name="Nagy L.G."/>
        </authorList>
    </citation>
    <scope>NUCLEOTIDE SEQUENCE [LARGE SCALE GENOMIC DNA]</scope>
    <source>
        <strain evidence="1 2">NL-1719</strain>
    </source>
</reference>
<dbReference type="Proteomes" id="UP000308600">
    <property type="component" value="Unassembled WGS sequence"/>
</dbReference>
<evidence type="ECO:0000313" key="2">
    <source>
        <dbReference type="Proteomes" id="UP000308600"/>
    </source>
</evidence>
<proteinExistence type="predicted"/>
<dbReference type="EMBL" id="ML208406">
    <property type="protein sequence ID" value="TFK66405.1"/>
    <property type="molecule type" value="Genomic_DNA"/>
</dbReference>
<accession>A0ACD3AL36</accession>
<gene>
    <name evidence="1" type="ORF">BDN72DRAFT_844407</name>
</gene>
<organism evidence="1 2">
    <name type="scientific">Pluteus cervinus</name>
    <dbReference type="NCBI Taxonomy" id="181527"/>
    <lineage>
        <taxon>Eukaryota</taxon>
        <taxon>Fungi</taxon>
        <taxon>Dikarya</taxon>
        <taxon>Basidiomycota</taxon>
        <taxon>Agaricomycotina</taxon>
        <taxon>Agaricomycetes</taxon>
        <taxon>Agaricomycetidae</taxon>
        <taxon>Agaricales</taxon>
        <taxon>Pluteineae</taxon>
        <taxon>Pluteaceae</taxon>
        <taxon>Pluteus</taxon>
    </lineage>
</organism>
<protein>
    <submittedName>
        <fullName evidence="1">Uncharacterized protein</fullName>
    </submittedName>
</protein>
<name>A0ACD3AL36_9AGAR</name>
<keyword evidence="2" id="KW-1185">Reference proteome</keyword>
<sequence length="135" mass="14969">MGKVEANKLRLLEEEWRRRGQWPLPERPLQDTIFPIILTCATGALSVLITLDLFTPVNLLVQRVPGRDTFLRGHHVGTWITSAVKSGVPLVIYNALTSGNEAASDAGEFRILDSFGPWPTHWQPPGHPHSQTGQA</sequence>